<evidence type="ECO:0000313" key="1">
    <source>
        <dbReference type="EMBL" id="GGJ00085.1"/>
    </source>
</evidence>
<keyword evidence="1" id="KW-0378">Hydrolase</keyword>
<dbReference type="InterPro" id="IPR017145">
    <property type="entry name" value="Aminobenzoyl-glu_utiliz_pB"/>
</dbReference>
<dbReference type="GO" id="GO:0071713">
    <property type="term" value="F:para-aminobenzoyl-glutamate hydrolase activity"/>
    <property type="evidence" value="ECO:0007669"/>
    <property type="project" value="TreeGrafter"/>
</dbReference>
<dbReference type="Gene3D" id="3.40.630.10">
    <property type="entry name" value="Zn peptidases"/>
    <property type="match status" value="1"/>
</dbReference>
<comment type="caution">
    <text evidence="1">The sequence shown here is derived from an EMBL/GenBank/DDBJ whole genome shotgun (WGS) entry which is preliminary data.</text>
</comment>
<dbReference type="InterPro" id="IPR017439">
    <property type="entry name" value="Amidohydrolase"/>
</dbReference>
<proteinExistence type="predicted"/>
<dbReference type="NCBIfam" id="TIGR01891">
    <property type="entry name" value="amidohydrolases"/>
    <property type="match status" value="1"/>
</dbReference>
<dbReference type="AlphaFoldDB" id="A0A830ED19"/>
<dbReference type="InterPro" id="IPR002933">
    <property type="entry name" value="Peptidase_M20"/>
</dbReference>
<protein>
    <submittedName>
        <fullName evidence="1">Glutamate carboxypeptidase</fullName>
    </submittedName>
</protein>
<dbReference type="GO" id="GO:0016805">
    <property type="term" value="F:dipeptidase activity"/>
    <property type="evidence" value="ECO:0007669"/>
    <property type="project" value="TreeGrafter"/>
</dbReference>
<dbReference type="Gene3D" id="3.30.70.360">
    <property type="match status" value="1"/>
</dbReference>
<dbReference type="GO" id="GO:0005737">
    <property type="term" value="C:cytoplasm"/>
    <property type="evidence" value="ECO:0007669"/>
    <property type="project" value="TreeGrafter"/>
</dbReference>
<dbReference type="Pfam" id="PF01546">
    <property type="entry name" value="Peptidase_M20"/>
    <property type="match status" value="1"/>
</dbReference>
<organism evidence="1 2">
    <name type="scientific">Halobellus salinus</name>
    <dbReference type="NCBI Taxonomy" id="931585"/>
    <lineage>
        <taxon>Archaea</taxon>
        <taxon>Methanobacteriati</taxon>
        <taxon>Methanobacteriota</taxon>
        <taxon>Stenosarchaea group</taxon>
        <taxon>Halobacteria</taxon>
        <taxon>Halobacteriales</taxon>
        <taxon>Haloferacaceae</taxon>
        <taxon>Halobellus</taxon>
    </lineage>
</organism>
<dbReference type="FunFam" id="3.30.70.360:FF:000004">
    <property type="entry name" value="Peptidase M20 domain-containing protein 2"/>
    <property type="match status" value="1"/>
</dbReference>
<dbReference type="Proteomes" id="UP000653099">
    <property type="component" value="Unassembled WGS sequence"/>
</dbReference>
<dbReference type="SUPFAM" id="SSF55031">
    <property type="entry name" value="Bacterial exopeptidase dimerisation domain"/>
    <property type="match status" value="1"/>
</dbReference>
<name>A0A830ED19_9EURY</name>
<dbReference type="InterPro" id="IPR052030">
    <property type="entry name" value="Peptidase_M20/M20A_hydrolases"/>
</dbReference>
<reference evidence="1" key="2">
    <citation type="submission" date="2020-09" db="EMBL/GenBank/DDBJ databases">
        <authorList>
            <person name="Sun Q."/>
            <person name="Ohkuma M."/>
        </authorList>
    </citation>
    <scope>NUCLEOTIDE SEQUENCE</scope>
    <source>
        <strain evidence="1">JCM 14359</strain>
    </source>
</reference>
<keyword evidence="1" id="KW-0645">Protease</keyword>
<dbReference type="RefSeq" id="WP_188786048.1">
    <property type="nucleotide sequence ID" value="NZ_BMOC01000003.1"/>
</dbReference>
<dbReference type="PIRSF" id="PIRSF037227">
    <property type="entry name" value="Aminobenzoyl-glu_utiliz_pB"/>
    <property type="match status" value="1"/>
</dbReference>
<dbReference type="GO" id="GO:0004180">
    <property type="term" value="F:carboxypeptidase activity"/>
    <property type="evidence" value="ECO:0007669"/>
    <property type="project" value="UniProtKB-KW"/>
</dbReference>
<dbReference type="GO" id="GO:0046657">
    <property type="term" value="P:folic acid catabolic process"/>
    <property type="evidence" value="ECO:0007669"/>
    <property type="project" value="TreeGrafter"/>
</dbReference>
<keyword evidence="1" id="KW-0121">Carboxypeptidase</keyword>
<dbReference type="InterPro" id="IPR036264">
    <property type="entry name" value="Bact_exopeptidase_dim_dom"/>
</dbReference>
<gene>
    <name evidence="1" type="ORF">GCM10008995_07420</name>
</gene>
<dbReference type="OrthoDB" id="56239at2157"/>
<accession>A0A830ED19</accession>
<dbReference type="PANTHER" id="PTHR30575">
    <property type="entry name" value="PEPTIDASE M20"/>
    <property type="match status" value="1"/>
</dbReference>
<keyword evidence="2" id="KW-1185">Reference proteome</keyword>
<dbReference type="PANTHER" id="PTHR30575:SF0">
    <property type="entry name" value="XAA-ARG DIPEPTIDASE"/>
    <property type="match status" value="1"/>
</dbReference>
<evidence type="ECO:0000313" key="2">
    <source>
        <dbReference type="Proteomes" id="UP000653099"/>
    </source>
</evidence>
<dbReference type="EMBL" id="BMOC01000003">
    <property type="protein sequence ID" value="GGJ00085.1"/>
    <property type="molecule type" value="Genomic_DNA"/>
</dbReference>
<dbReference type="SUPFAM" id="SSF53187">
    <property type="entry name" value="Zn-dependent exopeptidases"/>
    <property type="match status" value="1"/>
</dbReference>
<sequence length="472" mass="50493">MEKRDVIETVSSNRDRLLSLSHTLWEMPEVALEETESSSLLVECLADAGFEVTTGIGGMPTAFEARYGDGDPTVGILGEYDALPGMSQTVSATREPIEEGGAGHGCGHNLFAVGSLGGALAIKEAIESGDVDGTIVYYGCPAEETLVGKVFMARAGAFDDADAALAWHPSDLTSPFMGETLAMNSLQYEFTGESAHAANSPASGRSAVDAVQLMNSGVEYMREHVPDDARIHYSIVDGGGAPNVVPATSTVWYFVRAPDRAEVDRLTDWVDDIADGAATMTRTAVDRQFITGCHPYVPNRRLSDVVEDNLETIGAVPFSDEDRAFAGDLKQTYDPETIESRTEDVPESHRETVRGSNLYAEPLPAMDAEEVHFGSTDVGDVSQITPVAQFWAAAWPVGAPSHTWQVVAANGDFANETAIYAAKVLAGAAYDLLSEPALLADVRTEFEREIGEGLFRSAVPDHVDPPVDADLQ</sequence>
<reference evidence="1" key="1">
    <citation type="journal article" date="2014" name="Int. J. Syst. Evol. Microbiol.">
        <title>Complete genome sequence of Corynebacterium casei LMG S-19264T (=DSM 44701T), isolated from a smear-ripened cheese.</title>
        <authorList>
            <consortium name="US DOE Joint Genome Institute (JGI-PGF)"/>
            <person name="Walter F."/>
            <person name="Albersmeier A."/>
            <person name="Kalinowski J."/>
            <person name="Ruckert C."/>
        </authorList>
    </citation>
    <scope>NUCLEOTIDE SEQUENCE</scope>
    <source>
        <strain evidence="1">JCM 14359</strain>
    </source>
</reference>